<accession>A0AAW6AKI4</accession>
<dbReference type="EMBL" id="JAQLEC010000003">
    <property type="protein sequence ID" value="MDB1838269.1"/>
    <property type="molecule type" value="Genomic_DNA"/>
</dbReference>
<feature type="transmembrane region" description="Helical" evidence="1">
    <location>
        <begin position="265"/>
        <end position="285"/>
    </location>
</feature>
<sequence>MTTNSNDVLELSPESNKSTDKRITKKDLKALFWRSFPLNIMWSFDRQMNVGFCYDMIPVIKRLYDKPEDRIEAYKRHLEFYNIQVTFNPLVAGIVASMEEENANNQDFDTASINAMKASLMAPLSGIGDSLIASTLRMIATGVVTGLCLSGSLLGPILFLLLYNVPTILIRWFGLQYGYSLGSGMISKLNDSDVMHKVTSGLAIVGLMVVGGMVATTVAVTTPLALNFGDTAFKLQETLDGIFPALLPLCAFGIMCLCNKKQVKIIWQIVGILAAGIVLGVLGILG</sequence>
<evidence type="ECO:0000313" key="3">
    <source>
        <dbReference type="Proteomes" id="UP001212741"/>
    </source>
</evidence>
<dbReference type="PANTHER" id="PTHR32502">
    <property type="entry name" value="N-ACETYLGALACTOSAMINE PERMEASE II COMPONENT-RELATED"/>
    <property type="match status" value="1"/>
</dbReference>
<dbReference type="Pfam" id="PF03613">
    <property type="entry name" value="EIID-AGA"/>
    <property type="match status" value="1"/>
</dbReference>
<keyword evidence="1" id="KW-0472">Membrane</keyword>
<evidence type="ECO:0000256" key="1">
    <source>
        <dbReference type="SAM" id="Phobius"/>
    </source>
</evidence>
<dbReference type="Proteomes" id="UP001212741">
    <property type="component" value="Unassembled WGS sequence"/>
</dbReference>
<gene>
    <name evidence="2" type="ORF">PMW86_01495</name>
</gene>
<dbReference type="RefSeq" id="WP_006235816.1">
    <property type="nucleotide sequence ID" value="NZ_CABKPD010000015.1"/>
</dbReference>
<keyword evidence="1" id="KW-1133">Transmembrane helix</keyword>
<dbReference type="PROSITE" id="PS51108">
    <property type="entry name" value="PTS_EIID"/>
    <property type="match status" value="1"/>
</dbReference>
<dbReference type="InterPro" id="IPR050303">
    <property type="entry name" value="GatZ_KbaZ_carbometab"/>
</dbReference>
<feature type="transmembrane region" description="Helical" evidence="1">
    <location>
        <begin position="241"/>
        <end position="258"/>
    </location>
</feature>
<name>A0AAW6AKI4_9ACTN</name>
<reference evidence="2" key="1">
    <citation type="submission" date="2023-01" db="EMBL/GenBank/DDBJ databases">
        <title>Human gut microbiome strain richness.</title>
        <authorList>
            <person name="Chen-Liaw A."/>
        </authorList>
    </citation>
    <scope>NUCLEOTIDE SEQUENCE</scope>
    <source>
        <strain evidence="2">D54st1_D6_D54t1_190329</strain>
    </source>
</reference>
<dbReference type="AlphaFoldDB" id="A0AAW6AKI4"/>
<dbReference type="GO" id="GO:0009401">
    <property type="term" value="P:phosphoenolpyruvate-dependent sugar phosphotransferase system"/>
    <property type="evidence" value="ECO:0007669"/>
    <property type="project" value="InterPro"/>
</dbReference>
<protein>
    <submittedName>
        <fullName evidence="2">PTS system mannose/fructose/sorbose family transporter subunit IID</fullName>
    </submittedName>
</protein>
<comment type="caution">
    <text evidence="2">The sequence shown here is derived from an EMBL/GenBank/DDBJ whole genome shotgun (WGS) entry which is preliminary data.</text>
</comment>
<dbReference type="GO" id="GO:0005886">
    <property type="term" value="C:plasma membrane"/>
    <property type="evidence" value="ECO:0007669"/>
    <property type="project" value="TreeGrafter"/>
</dbReference>
<proteinExistence type="predicted"/>
<feature type="transmembrane region" description="Helical" evidence="1">
    <location>
        <begin position="198"/>
        <end position="221"/>
    </location>
</feature>
<evidence type="ECO:0000313" key="2">
    <source>
        <dbReference type="EMBL" id="MDB1838269.1"/>
    </source>
</evidence>
<keyword evidence="1" id="KW-0812">Transmembrane</keyword>
<organism evidence="2 3">
    <name type="scientific">Collinsella aerofaciens</name>
    <dbReference type="NCBI Taxonomy" id="74426"/>
    <lineage>
        <taxon>Bacteria</taxon>
        <taxon>Bacillati</taxon>
        <taxon>Actinomycetota</taxon>
        <taxon>Coriobacteriia</taxon>
        <taxon>Coriobacteriales</taxon>
        <taxon>Coriobacteriaceae</taxon>
        <taxon>Collinsella</taxon>
    </lineage>
</organism>
<dbReference type="PANTHER" id="PTHR32502:SF23">
    <property type="entry name" value="TRANSPORT PROTEIN, PTS SYSTEM"/>
    <property type="match status" value="1"/>
</dbReference>
<dbReference type="InterPro" id="IPR004704">
    <property type="entry name" value="PTS_IID_man"/>
</dbReference>
<feature type="transmembrane region" description="Helical" evidence="1">
    <location>
        <begin position="139"/>
        <end position="163"/>
    </location>
</feature>
<dbReference type="GeneID" id="92850359"/>